<proteinExistence type="predicted"/>
<protein>
    <submittedName>
        <fullName evidence="2">PSI domain-containing protein</fullName>
    </submittedName>
</protein>
<evidence type="ECO:0000313" key="2">
    <source>
        <dbReference type="WBParaSite" id="RSKR_0000353000.1"/>
    </source>
</evidence>
<organism evidence="1 2">
    <name type="scientific">Rhabditophanes sp. KR3021</name>
    <dbReference type="NCBI Taxonomy" id="114890"/>
    <lineage>
        <taxon>Eukaryota</taxon>
        <taxon>Metazoa</taxon>
        <taxon>Ecdysozoa</taxon>
        <taxon>Nematoda</taxon>
        <taxon>Chromadorea</taxon>
        <taxon>Rhabditida</taxon>
        <taxon>Tylenchina</taxon>
        <taxon>Panagrolaimomorpha</taxon>
        <taxon>Strongyloidoidea</taxon>
        <taxon>Alloionematidae</taxon>
        <taxon>Rhabditophanes</taxon>
    </lineage>
</organism>
<dbReference type="WBParaSite" id="RSKR_0000353000.1">
    <property type="protein sequence ID" value="RSKR_0000353000.1"/>
    <property type="gene ID" value="RSKR_0000353000"/>
</dbReference>
<sequence>MKLFILINLVLTTSCFVPYQTEHSIHKSSENGPEIKFIGRGRAKRDVLSEGFIDNSDELVGDDGRDFNLTDWEVPKEFDKETAPTDHIYYEVITYSENQTAFDQYYVDVKKMLDNNAEGHALHPQLHNSYRKAVGAKLNSSYPYYGHELEHITIATGGFCYLGDKIHAWLAATQYVAPLMANFDTESSDSTILYADDTTKFVVEWKNVRLRDRHNAGKFSFEMALYKNGDIHFVYDKVPIPILNISEAQHPVKIGISDAYISETKSEGAGGESAENRTTAPPKRIIYEYHRISIPETTRIGNKTVILIKAKPSCIMINDCKKCFEANLEHFQCSWCSNEKTGEGFCSDKAGLHRKRHQFIQNQCHKPKANATADYCKATNTAIVKPTTTSDQKSTTTKEATKGDKISTTTKSYNEPSAEKKSSIKKNEETSILSFLFVSLLVFLTLGSIWVLYAYYNPQSSSGQFLIKYRFSEWKMPDNHVRYTSALHT</sequence>
<accession>A0AC35TR43</accession>
<reference evidence="2" key="1">
    <citation type="submission" date="2016-11" db="UniProtKB">
        <authorList>
            <consortium name="WormBaseParasite"/>
        </authorList>
    </citation>
    <scope>IDENTIFICATION</scope>
    <source>
        <strain evidence="2">KR3021</strain>
    </source>
</reference>
<dbReference type="Proteomes" id="UP000095286">
    <property type="component" value="Unplaced"/>
</dbReference>
<name>A0AC35TR43_9BILA</name>
<evidence type="ECO:0000313" key="1">
    <source>
        <dbReference type="Proteomes" id="UP000095286"/>
    </source>
</evidence>